<proteinExistence type="predicted"/>
<reference evidence="1 2" key="1">
    <citation type="submission" date="2019-05" db="EMBL/GenBank/DDBJ databases">
        <authorList>
            <consortium name="Pathogen Informatics"/>
        </authorList>
    </citation>
    <scope>NUCLEOTIDE SEQUENCE [LARGE SCALE GENOMIC DNA]</scope>
    <source>
        <strain evidence="1 2">NCTC13032</strain>
    </source>
</reference>
<dbReference type="GO" id="GO:0008672">
    <property type="term" value="F:2-dehydro-3-deoxyglucarate aldolase activity"/>
    <property type="evidence" value="ECO:0007669"/>
    <property type="project" value="UniProtKB-EC"/>
</dbReference>
<dbReference type="AlphaFoldDB" id="A0A4U9IQB3"/>
<dbReference type="EMBL" id="LR590464">
    <property type="protein sequence ID" value="VTP80234.1"/>
    <property type="molecule type" value="Genomic_DNA"/>
</dbReference>
<dbReference type="Proteomes" id="UP000310719">
    <property type="component" value="Chromosome"/>
</dbReference>
<evidence type="ECO:0000313" key="2">
    <source>
        <dbReference type="Proteomes" id="UP000310719"/>
    </source>
</evidence>
<dbReference type="EC" id="4.1.2.20" evidence="1"/>
<gene>
    <name evidence="1" type="primary">garL_2</name>
    <name evidence="1" type="ORF">NCTC13032_06512</name>
</gene>
<name>A0A4U9IQB3_9ENTR</name>
<keyword evidence="1" id="KW-0456">Lyase</keyword>
<organism evidence="1 2">
    <name type="scientific">Leclercia adecarboxylata</name>
    <dbReference type="NCBI Taxonomy" id="83655"/>
    <lineage>
        <taxon>Bacteria</taxon>
        <taxon>Pseudomonadati</taxon>
        <taxon>Pseudomonadota</taxon>
        <taxon>Gammaproteobacteria</taxon>
        <taxon>Enterobacterales</taxon>
        <taxon>Enterobacteriaceae</taxon>
        <taxon>Leclercia</taxon>
    </lineage>
</organism>
<accession>A0A4U9IQB3</accession>
<evidence type="ECO:0000313" key="1">
    <source>
        <dbReference type="EMBL" id="VTP80234.1"/>
    </source>
</evidence>
<sequence length="41" mass="4418">MSNDIFPNKFKAALAAHQIQIGCWSALASPISTEVLGLARF</sequence>
<protein>
    <submittedName>
        <fullName evidence="1">5-keto-4-deoxy-D-glucarate aldolase</fullName>
        <ecNumber evidence="1">4.1.2.20</ecNumber>
    </submittedName>
</protein>